<dbReference type="RefSeq" id="WP_344245748.1">
    <property type="nucleotide sequence ID" value="NZ_BAAAPM010000003.1"/>
</dbReference>
<sequence length="74" mass="7824">MEITIGVQNQARELAIESDETADAVATAVRDAIADGGVLEITDVRGRRILVPVATLGYIELGAEEQRKVGFGAL</sequence>
<dbReference type="Pfam" id="PF11305">
    <property type="entry name" value="DUF3107"/>
    <property type="match status" value="1"/>
</dbReference>
<proteinExistence type="predicted"/>
<dbReference type="EMBL" id="BAAAPM010000003">
    <property type="protein sequence ID" value="GAA1713479.1"/>
    <property type="molecule type" value="Genomic_DNA"/>
</dbReference>
<name>A0ABP4UZS8_9MICO</name>
<dbReference type="InterPro" id="IPR021456">
    <property type="entry name" value="DUF3107"/>
</dbReference>
<evidence type="ECO:0000313" key="1">
    <source>
        <dbReference type="EMBL" id="GAA1713479.1"/>
    </source>
</evidence>
<dbReference type="Proteomes" id="UP001501138">
    <property type="component" value="Unassembled WGS sequence"/>
</dbReference>
<keyword evidence="2" id="KW-1185">Reference proteome</keyword>
<organism evidence="1 2">
    <name type="scientific">Isoptericola hypogeus</name>
    <dbReference type="NCBI Taxonomy" id="300179"/>
    <lineage>
        <taxon>Bacteria</taxon>
        <taxon>Bacillati</taxon>
        <taxon>Actinomycetota</taxon>
        <taxon>Actinomycetes</taxon>
        <taxon>Micrococcales</taxon>
        <taxon>Promicromonosporaceae</taxon>
        <taxon>Isoptericola</taxon>
    </lineage>
</organism>
<accession>A0ABP4UZS8</accession>
<reference evidence="2" key="1">
    <citation type="journal article" date="2019" name="Int. J. Syst. Evol. Microbiol.">
        <title>The Global Catalogue of Microorganisms (GCM) 10K type strain sequencing project: providing services to taxonomists for standard genome sequencing and annotation.</title>
        <authorList>
            <consortium name="The Broad Institute Genomics Platform"/>
            <consortium name="The Broad Institute Genome Sequencing Center for Infectious Disease"/>
            <person name="Wu L."/>
            <person name="Ma J."/>
        </authorList>
    </citation>
    <scope>NUCLEOTIDE SEQUENCE [LARGE SCALE GENOMIC DNA]</scope>
    <source>
        <strain evidence="2">JCM 15589</strain>
    </source>
</reference>
<evidence type="ECO:0000313" key="2">
    <source>
        <dbReference type="Proteomes" id="UP001501138"/>
    </source>
</evidence>
<comment type="caution">
    <text evidence="1">The sequence shown here is derived from an EMBL/GenBank/DDBJ whole genome shotgun (WGS) entry which is preliminary data.</text>
</comment>
<protein>
    <submittedName>
        <fullName evidence="1">DUF3107 domain-containing protein</fullName>
    </submittedName>
</protein>
<gene>
    <name evidence="1" type="ORF">GCM10009809_07100</name>
</gene>